<sequence length="52" mass="5841">MWSMSRATPSWPVSFPPSPTRSPLTAKPVSSTSAQMRRLRWTWSPTRTCCSG</sequence>
<protein>
    <submittedName>
        <fullName evidence="2">LAC1</fullName>
    </submittedName>
</protein>
<reference evidence="2" key="1">
    <citation type="submission" date="2014-09" db="EMBL/GenBank/DDBJ databases">
        <authorList>
            <person name="Magalhaes I.L.F."/>
            <person name="Oliveira U."/>
            <person name="Santos F.R."/>
            <person name="Vidigal T.H.D.A."/>
            <person name="Brescovit A.D."/>
            <person name="Santos A.J."/>
        </authorList>
    </citation>
    <scope>NUCLEOTIDE SEQUENCE</scope>
    <source>
        <tissue evidence="2">Shoot tissue taken approximately 20 cm above the soil surface</tissue>
    </source>
</reference>
<reference evidence="2" key="2">
    <citation type="journal article" date="2015" name="Data Brief">
        <title>Shoot transcriptome of the giant reed, Arundo donax.</title>
        <authorList>
            <person name="Barrero R.A."/>
            <person name="Guerrero F.D."/>
            <person name="Moolhuijzen P."/>
            <person name="Goolsby J.A."/>
            <person name="Tidwell J."/>
            <person name="Bellgard S.E."/>
            <person name="Bellgard M.I."/>
        </authorList>
    </citation>
    <scope>NUCLEOTIDE SEQUENCE</scope>
    <source>
        <tissue evidence="2">Shoot tissue taken approximately 20 cm above the soil surface</tissue>
    </source>
</reference>
<evidence type="ECO:0000256" key="1">
    <source>
        <dbReference type="SAM" id="MobiDB-lite"/>
    </source>
</evidence>
<accession>A0A0A9GQA0</accession>
<organism evidence="2">
    <name type="scientific">Arundo donax</name>
    <name type="common">Giant reed</name>
    <name type="synonym">Donax arundinaceus</name>
    <dbReference type="NCBI Taxonomy" id="35708"/>
    <lineage>
        <taxon>Eukaryota</taxon>
        <taxon>Viridiplantae</taxon>
        <taxon>Streptophyta</taxon>
        <taxon>Embryophyta</taxon>
        <taxon>Tracheophyta</taxon>
        <taxon>Spermatophyta</taxon>
        <taxon>Magnoliopsida</taxon>
        <taxon>Liliopsida</taxon>
        <taxon>Poales</taxon>
        <taxon>Poaceae</taxon>
        <taxon>PACMAD clade</taxon>
        <taxon>Arundinoideae</taxon>
        <taxon>Arundineae</taxon>
        <taxon>Arundo</taxon>
    </lineage>
</organism>
<evidence type="ECO:0000313" key="2">
    <source>
        <dbReference type="EMBL" id="JAE24731.1"/>
    </source>
</evidence>
<feature type="region of interest" description="Disordered" evidence="1">
    <location>
        <begin position="1"/>
        <end position="35"/>
    </location>
</feature>
<name>A0A0A9GQA0_ARUDO</name>
<dbReference type="EMBL" id="GBRH01173165">
    <property type="protein sequence ID" value="JAE24731.1"/>
    <property type="molecule type" value="Transcribed_RNA"/>
</dbReference>
<dbReference type="AlphaFoldDB" id="A0A0A9GQA0"/>
<proteinExistence type="predicted"/>